<reference evidence="3" key="1">
    <citation type="submission" date="2021-02" db="EMBL/GenBank/DDBJ databases">
        <authorList>
            <person name="Dougan E. K."/>
            <person name="Rhodes N."/>
            <person name="Thang M."/>
            <person name="Chan C."/>
        </authorList>
    </citation>
    <scope>NUCLEOTIDE SEQUENCE</scope>
</reference>
<dbReference type="OrthoDB" id="427001at2759"/>
<feature type="compositionally biased region" description="Basic and acidic residues" evidence="1">
    <location>
        <begin position="58"/>
        <end position="70"/>
    </location>
</feature>
<evidence type="ECO:0000313" key="4">
    <source>
        <dbReference type="Proteomes" id="UP000601435"/>
    </source>
</evidence>
<protein>
    <submittedName>
        <fullName evidence="3">BOI2 protein</fullName>
    </submittedName>
</protein>
<gene>
    <name evidence="3" type="primary">BOI2</name>
    <name evidence="3" type="ORF">SNEC2469_LOCUS21064</name>
</gene>
<dbReference type="Proteomes" id="UP000601435">
    <property type="component" value="Unassembled WGS sequence"/>
</dbReference>
<dbReference type="EMBL" id="CAJNJA010037129">
    <property type="protein sequence ID" value="CAE7729047.1"/>
    <property type="molecule type" value="Genomic_DNA"/>
</dbReference>
<comment type="caution">
    <text evidence="3">The sequence shown here is derived from an EMBL/GenBank/DDBJ whole genome shotgun (WGS) entry which is preliminary data.</text>
</comment>
<feature type="region of interest" description="Disordered" evidence="1">
    <location>
        <begin position="1"/>
        <end position="82"/>
    </location>
</feature>
<dbReference type="Gene3D" id="2.30.29.30">
    <property type="entry name" value="Pleckstrin-homology domain (PH domain)/Phosphotyrosine-binding domain (PTB)"/>
    <property type="match status" value="1"/>
</dbReference>
<keyword evidence="4" id="KW-1185">Reference proteome</keyword>
<sequence>DVPKETPQPETQPEAKPEVAAQATAASTDAEAAKDVDTASSPKAEPEKAEPLTASETGKAEKEIETCREETEAESFDDSSDLKKTTQTIESFLAGTEGVKASGNLKVLASCIPVDEGGYLYKKSPATLRMKAWDWRFFVIHGRRLLWWRRQGALRASYGTLKGDTGRRGFIDFALSRARVVPDEKNPTLSTLEAVDGAWKDGSLKDMSDAQRTIEFDCTDSVHTRGQWIAALCKLQA</sequence>
<name>A0A812XL54_9DINO</name>
<dbReference type="SUPFAM" id="SSF50729">
    <property type="entry name" value="PH domain-like"/>
    <property type="match status" value="1"/>
</dbReference>
<evidence type="ECO:0000313" key="3">
    <source>
        <dbReference type="EMBL" id="CAE7729047.1"/>
    </source>
</evidence>
<feature type="domain" description="PH" evidence="2">
    <location>
        <begin position="113"/>
        <end position="237"/>
    </location>
</feature>
<dbReference type="InterPro" id="IPR011993">
    <property type="entry name" value="PH-like_dom_sf"/>
</dbReference>
<evidence type="ECO:0000256" key="1">
    <source>
        <dbReference type="SAM" id="MobiDB-lite"/>
    </source>
</evidence>
<feature type="compositionally biased region" description="Low complexity" evidence="1">
    <location>
        <begin position="8"/>
        <end position="30"/>
    </location>
</feature>
<dbReference type="AlphaFoldDB" id="A0A812XL54"/>
<dbReference type="InterPro" id="IPR001849">
    <property type="entry name" value="PH_domain"/>
</dbReference>
<proteinExistence type="predicted"/>
<accession>A0A812XL54</accession>
<dbReference type="PROSITE" id="PS50003">
    <property type="entry name" value="PH_DOMAIN"/>
    <property type="match status" value="1"/>
</dbReference>
<evidence type="ECO:0000259" key="2">
    <source>
        <dbReference type="PROSITE" id="PS50003"/>
    </source>
</evidence>
<organism evidence="3 4">
    <name type="scientific">Symbiodinium necroappetens</name>
    <dbReference type="NCBI Taxonomy" id="1628268"/>
    <lineage>
        <taxon>Eukaryota</taxon>
        <taxon>Sar</taxon>
        <taxon>Alveolata</taxon>
        <taxon>Dinophyceae</taxon>
        <taxon>Suessiales</taxon>
        <taxon>Symbiodiniaceae</taxon>
        <taxon>Symbiodinium</taxon>
    </lineage>
</organism>
<feature type="non-terminal residue" evidence="3">
    <location>
        <position position="1"/>
    </location>
</feature>